<dbReference type="Proteomes" id="UP000807504">
    <property type="component" value="Unassembled WGS sequence"/>
</dbReference>
<feature type="non-terminal residue" evidence="1">
    <location>
        <position position="967"/>
    </location>
</feature>
<evidence type="ECO:0000313" key="2">
    <source>
        <dbReference type="Proteomes" id="UP000807504"/>
    </source>
</evidence>
<organism evidence="1 2">
    <name type="scientific">Argiope bruennichi</name>
    <name type="common">Wasp spider</name>
    <name type="synonym">Aranea bruennichi</name>
    <dbReference type="NCBI Taxonomy" id="94029"/>
    <lineage>
        <taxon>Eukaryota</taxon>
        <taxon>Metazoa</taxon>
        <taxon>Ecdysozoa</taxon>
        <taxon>Arthropoda</taxon>
        <taxon>Chelicerata</taxon>
        <taxon>Arachnida</taxon>
        <taxon>Araneae</taxon>
        <taxon>Araneomorphae</taxon>
        <taxon>Entelegynae</taxon>
        <taxon>Araneoidea</taxon>
        <taxon>Araneidae</taxon>
        <taxon>Argiope</taxon>
    </lineage>
</organism>
<dbReference type="AlphaFoldDB" id="A0A8T0F493"/>
<reference evidence="1" key="2">
    <citation type="submission" date="2020-06" db="EMBL/GenBank/DDBJ databases">
        <authorList>
            <person name="Sheffer M."/>
        </authorList>
    </citation>
    <scope>NUCLEOTIDE SEQUENCE</scope>
</reference>
<proteinExistence type="predicted"/>
<reference evidence="1" key="1">
    <citation type="journal article" date="2020" name="bioRxiv">
        <title>Chromosome-level reference genome of the European wasp spider Argiope bruennichi: a resource for studies on range expansion and evolutionary adaptation.</title>
        <authorList>
            <person name="Sheffer M.M."/>
            <person name="Hoppe A."/>
            <person name="Krehenwinkel H."/>
            <person name="Uhl G."/>
            <person name="Kuss A.W."/>
            <person name="Jensen L."/>
            <person name="Jensen C."/>
            <person name="Gillespie R.G."/>
            <person name="Hoff K.J."/>
            <person name="Prost S."/>
        </authorList>
    </citation>
    <scope>NUCLEOTIDE SEQUENCE</scope>
</reference>
<accession>A0A8T0F493</accession>
<gene>
    <name evidence="1" type="ORF">HNY73_011542</name>
</gene>
<keyword evidence="2" id="KW-1185">Reference proteome</keyword>
<dbReference type="EMBL" id="JABXBU010000064">
    <property type="protein sequence ID" value="KAF8784229.1"/>
    <property type="molecule type" value="Genomic_DNA"/>
</dbReference>
<evidence type="ECO:0000313" key="1">
    <source>
        <dbReference type="EMBL" id="KAF8784229.1"/>
    </source>
</evidence>
<protein>
    <submittedName>
        <fullName evidence="1">Uncharacterized protein</fullName>
    </submittedName>
</protein>
<name>A0A8T0F493_ARGBR</name>
<comment type="caution">
    <text evidence="1">The sequence shown here is derived from an EMBL/GenBank/DDBJ whole genome shotgun (WGS) entry which is preliminary data.</text>
</comment>
<sequence>RAIQETDENSANVLKEARGDWKDPLARWTGRNRRVNETLKISAYPRHAFFLTGACHPVDGTKTLRMSERPDVELEGILCRWTGKKPEGGRRKSLYSRRHSFSNRAVAIQETDENSANVLKEARGDWKDPLARWTGRNRRVDAENSAYPEALVLYRSVPSRRRTKTLRMYERSRGVWERVLWLLDWKETGGWTLENTSYRGLVLYRACHPETRKTCANVLKEARGHGRILWLAGLERTGGWTTENSAYPEALVLPGGAIPGGRTKKSATVLKEARWRWKDPLARWTGRNLCFEIEGGVESSELRPFAEISMSAPLERKRYSSRLSVPSRGRTKTLRMTERSPRRWKDPLLFLRGLSGPSRDGRKLANVLKEARGDWKDLWLAVDWILENRRVDAENSAYPEALVSLKERAIQETDENSANVLKEARGDWKDPLARWTGRILPEGLTLKFSYPEALVLTGRAIQEGRTKKTKANVMKEARGDWKDLWLAGLEEKPERCPIQETDENYAILIYMIALRRFGRILWPLDGRNRRWTPENSGLSRGTRSLQERAIQETDENSANVLKEARGDWKDPLARWTGRNRRVDAENSAYPEALVLYRSVPSKETTKKPLRCTETIESPRRLEGSLARWFTGRNRRVDAKISLIGGTRSLTGACHPGDGEKTCEFTERSHIEAIGRILWLAGLEEPEGGRENSAEFFSGVFHSFSKERASRRTDETLRMCISERSPRRLEDLWLAGREETGGWTLKIQLIGGTRSLTGIMCQGRRMLRPSFLLVKSGVNRASAAIQEGRRKTLRMYYFIERSPRVDWKDPLARWTGRKRRVDAENSAYPGGTRSLQERAIQETDENSANVLKEARGVGLFRILCSMWTGRNRRVDAENSAYPEALVLYRRCHQEDGRKSLRCTEFKKPRRLEVIPGSLGLDETRGDAEIRSVPSGDARKYANVMKESPRRLEGSLVAWTGRNRRVDAE</sequence>